<comment type="caution">
    <text evidence="2">The sequence shown here is derived from an EMBL/GenBank/DDBJ whole genome shotgun (WGS) entry which is preliminary data.</text>
</comment>
<dbReference type="InterPro" id="IPR001434">
    <property type="entry name" value="OmcB-like_DUF11"/>
</dbReference>
<feature type="domain" description="DUF11" evidence="1">
    <location>
        <begin position="630"/>
        <end position="744"/>
    </location>
</feature>
<evidence type="ECO:0000259" key="1">
    <source>
        <dbReference type="Pfam" id="PF01345"/>
    </source>
</evidence>
<dbReference type="InterPro" id="IPR028974">
    <property type="entry name" value="TSP_type-3_rpt"/>
</dbReference>
<dbReference type="PANTHER" id="PTHR34819">
    <property type="entry name" value="LARGE CYSTEINE-RICH PERIPLASMIC PROTEIN OMCB"/>
    <property type="match status" value="1"/>
</dbReference>
<dbReference type="NCBIfam" id="TIGR01451">
    <property type="entry name" value="B_ant_repeat"/>
    <property type="match status" value="2"/>
</dbReference>
<dbReference type="PROSITE" id="PS00018">
    <property type="entry name" value="EF_HAND_1"/>
    <property type="match status" value="1"/>
</dbReference>
<accession>A0ABV8ELS1</accession>
<protein>
    <recommendedName>
        <fullName evidence="1">DUF11 domain-containing protein</fullName>
    </recommendedName>
</protein>
<name>A0ABV8ELS1_9BACT</name>
<dbReference type="InterPro" id="IPR018247">
    <property type="entry name" value="EF_Hand_1_Ca_BS"/>
</dbReference>
<reference evidence="3" key="1">
    <citation type="journal article" date="2019" name="Int. J. Syst. Evol. Microbiol.">
        <title>The Global Catalogue of Microorganisms (GCM) 10K type strain sequencing project: providing services to taxonomists for standard genome sequencing and annotation.</title>
        <authorList>
            <consortium name="The Broad Institute Genomics Platform"/>
            <consortium name="The Broad Institute Genome Sequencing Center for Infectious Disease"/>
            <person name="Wu L."/>
            <person name="Ma J."/>
        </authorList>
    </citation>
    <scope>NUCLEOTIDE SEQUENCE [LARGE SCALE GENOMIC DNA]</scope>
    <source>
        <strain evidence="3">CECT 8551</strain>
    </source>
</reference>
<evidence type="ECO:0000313" key="3">
    <source>
        <dbReference type="Proteomes" id="UP001595766"/>
    </source>
</evidence>
<dbReference type="Gene3D" id="2.60.40.3080">
    <property type="match status" value="1"/>
</dbReference>
<dbReference type="PANTHER" id="PTHR34819:SF3">
    <property type="entry name" value="CELL SURFACE PROTEIN"/>
    <property type="match status" value="1"/>
</dbReference>
<dbReference type="SUPFAM" id="SSF103647">
    <property type="entry name" value="TSP type-3 repeat"/>
    <property type="match status" value="3"/>
</dbReference>
<dbReference type="EMBL" id="JBHSAV010000040">
    <property type="protein sequence ID" value="MFC3976489.1"/>
    <property type="molecule type" value="Genomic_DNA"/>
</dbReference>
<gene>
    <name evidence="2" type="ORF">ACFOUP_08890</name>
</gene>
<dbReference type="InterPro" id="IPR051172">
    <property type="entry name" value="Chlamydia_OmcB"/>
</dbReference>
<dbReference type="Gene3D" id="4.10.1080.10">
    <property type="entry name" value="TSP type-3 repeat"/>
    <property type="match status" value="3"/>
</dbReference>
<dbReference type="InterPro" id="IPR047589">
    <property type="entry name" value="DUF11_rpt"/>
</dbReference>
<keyword evidence="3" id="KW-1185">Reference proteome</keyword>
<dbReference type="Pfam" id="PF01345">
    <property type="entry name" value="DUF11"/>
    <property type="match status" value="2"/>
</dbReference>
<dbReference type="Proteomes" id="UP001595766">
    <property type="component" value="Unassembled WGS sequence"/>
</dbReference>
<evidence type="ECO:0000313" key="2">
    <source>
        <dbReference type="EMBL" id="MFC3976489.1"/>
    </source>
</evidence>
<dbReference type="Gene3D" id="2.60.40.1170">
    <property type="entry name" value="Mu homology domain, subdomain B"/>
    <property type="match status" value="1"/>
</dbReference>
<dbReference type="RefSeq" id="WP_241297552.1">
    <property type="nucleotide sequence ID" value="NZ_JAKZGR010000024.1"/>
</dbReference>
<proteinExistence type="predicted"/>
<feature type="domain" description="DUF11" evidence="1">
    <location>
        <begin position="317"/>
        <end position="427"/>
    </location>
</feature>
<sequence>MIKLYFHLIKIIILVFISQAVLSQSNPALEFNISSVSPITNGPSISPVVVTFLNNTDNPTGNTFSAFTPTKTVTFSLTNQQRTMSVAPNVGVFFGAQGTSSSSSPSPRVIFEPLMGTGALGAANATHFRSFGGTSISGSEGMSSSNYGVEILSSIRPLYESNAALPTPGNPVSYQQADIVLTFNSPVNNPILHFVGLGGTSGNGANIYTRLSVELDLITAGLSLTRLSGSPEFSIPNDTQIRNSAAAFTATTGTGAASGSVRVNGTNITSITFRSFITAQVGNFSGGTSWNGPTPTDQNYHAGDGFLLSVSLGESNLSVTKTINNTIPVVGDNVIFTVIATNNGPSNDSGVQVEDLLPDGYSYVSHTVSSGGGTYTPGTGLWNIGNLNNGDSRILTITAQVNGSGNYTNVATISGSNSDPNLNDNEAIAFPAFFPCTNTVNRVTNGVFPTSGGNTNTVPDWIVGGTYASSGIWGIFTGRVNLNANGLEFRRDNGTTTTLSQNLTNINGVTTIYLNNLYWYRTTQNGSTGGFVFNISYAGTVYATISSVIVNNTTSPSVVAQNGATVNLSNLPLVTSNSTKSSNSNLAIVLPQGVPNSGTLLFTFIAGSDGTEVRDIGMRSVEVQNCPISDLSISKTISKGTPSFGENIGFTIVANNNGPDNDTGVQVHETLPSGYQYVSHSVSLGGGTYNPNTGLWNIGTLNNGASRTLIITATVNSSGDYENEVSLNGNNLDLSQANNMATVNASPINPCDPMSSGNVDTDGDGISDLCDQDKDNDGILDTDEGYICSPLTDNELGWFYNTIPQTRVPFVNASSTFVASATNQVDGPGLTSFLSTSPSTSLQIQNSFVNQPNLVGAISNNDFIAMSFTTTSFPANTTTFLSGTQLWIEEDAFNPGANPNASQLFPYQFSMLISTDPTFDTSVQTVVQDAWVGYTGFRDYVDFIGSDIVLESNTTYFIRYYLYNATSFSGTLFFDDQIPLFKRCSFLDTDGDGIPDHLDLDSDNDGCPDALEGGGSFLANQVDFEGRLIGSVDPSTGIPILAGAGQSFGSSRDPSVTSGKCDDDGDGVINDEDVCPGYDDNVDSDGDGIPDGCDLDKDNDGILDVDEGYECNRVMTDYSTFSGGTGTDWINDNNVVFGESILSVAVSNNVSALTSNSINDNHFLGEPGLRIGQPGGSTGANSFDNRIVLTFTFDNPVRDFKFRIHDVDHGDVIVFNAYNQFGQPIPLINNRTYSLYPNTIITLFGNEFRATNAQVPNNNREGTIDFNFEGYLISYFEIGYYDTNGNGTATIAQFEALVCSSIDTDGDGIPDHLDLDSDNDGCPDALEASGGFSQADVDSDGMLIGGVDGNGVPNQANGGQAPTGNEVIATQITLSRSPLDLELAVGEVATFDVIASAVNTTTFVSGVPDYSAPFGINVSPELQFQWFVSSDDGNTYSLITGATSSSYSFTVIENAEAGNLYRVEVNHINYRCIIISEAGQLILCNAGNDQVPLSGSVINNQ</sequence>
<organism evidence="2 3">
    <name type="scientific">Belliella kenyensis</name>
    <dbReference type="NCBI Taxonomy" id="1472724"/>
    <lineage>
        <taxon>Bacteria</taxon>
        <taxon>Pseudomonadati</taxon>
        <taxon>Bacteroidota</taxon>
        <taxon>Cytophagia</taxon>
        <taxon>Cytophagales</taxon>
        <taxon>Cyclobacteriaceae</taxon>
        <taxon>Belliella</taxon>
    </lineage>
</organism>
<dbReference type="Gene3D" id="2.60.40.2700">
    <property type="match status" value="1"/>
</dbReference>